<accession>A0A8H3ED73</accession>
<name>A0A8H3ED73_9LECA</name>
<reference evidence="1" key="1">
    <citation type="submission" date="2021-03" db="EMBL/GenBank/DDBJ databases">
        <authorList>
            <person name="Tagirdzhanova G."/>
        </authorList>
    </citation>
    <scope>NUCLEOTIDE SEQUENCE</scope>
</reference>
<dbReference type="EMBL" id="CAJPDQ010000002">
    <property type="protein sequence ID" value="CAF9904681.1"/>
    <property type="molecule type" value="Genomic_DNA"/>
</dbReference>
<comment type="caution">
    <text evidence="1">The sequence shown here is derived from an EMBL/GenBank/DDBJ whole genome shotgun (WGS) entry which is preliminary data.</text>
</comment>
<evidence type="ECO:0000313" key="1">
    <source>
        <dbReference type="EMBL" id="CAF9904681.1"/>
    </source>
</evidence>
<sequence>MFLYGDITNISHKSAAVDVLISGLEELEELEEWWVLYESRRKWEPLDRHRLLMYKMKICEPLGDKMKITRHMDGKTKILKFVDDSYEYINEDQDYDARIEVSVSVDGSYEHDSEVDDPDDEIETPWLLYDSSEHDSEGEDCDSDISPGFAEGRLQMIRCYETAVNVWRNGRFRVNGTFSIFRLQFSGS</sequence>
<dbReference type="Proteomes" id="UP000664169">
    <property type="component" value="Unassembled WGS sequence"/>
</dbReference>
<proteinExistence type="predicted"/>
<dbReference type="AlphaFoldDB" id="A0A8H3ED73"/>
<organism evidence="1 2">
    <name type="scientific">Gomphillus americanus</name>
    <dbReference type="NCBI Taxonomy" id="1940652"/>
    <lineage>
        <taxon>Eukaryota</taxon>
        <taxon>Fungi</taxon>
        <taxon>Dikarya</taxon>
        <taxon>Ascomycota</taxon>
        <taxon>Pezizomycotina</taxon>
        <taxon>Lecanoromycetes</taxon>
        <taxon>OSLEUM clade</taxon>
        <taxon>Ostropomycetidae</taxon>
        <taxon>Ostropales</taxon>
        <taxon>Graphidaceae</taxon>
        <taxon>Gomphilloideae</taxon>
        <taxon>Gomphillus</taxon>
    </lineage>
</organism>
<keyword evidence="2" id="KW-1185">Reference proteome</keyword>
<gene>
    <name evidence="1" type="ORF">GOMPHAMPRED_002915</name>
</gene>
<protein>
    <submittedName>
        <fullName evidence="1">Uncharacterized protein</fullName>
    </submittedName>
</protein>
<evidence type="ECO:0000313" key="2">
    <source>
        <dbReference type="Proteomes" id="UP000664169"/>
    </source>
</evidence>